<dbReference type="Proteomes" id="UP000887229">
    <property type="component" value="Unassembled WGS sequence"/>
</dbReference>
<comment type="caution">
    <text evidence="8">The sequence shown here is derived from an EMBL/GenBank/DDBJ whole genome shotgun (WGS) entry which is preliminary data.</text>
</comment>
<dbReference type="GeneID" id="70294322"/>
<dbReference type="FunFam" id="3.40.309.10:FF:000025">
    <property type="entry name" value="Aldehyde dehydrogenase"/>
    <property type="match status" value="1"/>
</dbReference>
<reference evidence="8" key="1">
    <citation type="journal article" date="2021" name="IMA Fungus">
        <title>Genomic characterization of three marine fungi, including Emericellopsis atlantica sp. nov. with signatures of a generalist lifestyle and marine biomass degradation.</title>
        <authorList>
            <person name="Hagestad O.C."/>
            <person name="Hou L."/>
            <person name="Andersen J.H."/>
            <person name="Hansen E.H."/>
            <person name="Altermark B."/>
            <person name="Li C."/>
            <person name="Kuhnert E."/>
            <person name="Cox R.J."/>
            <person name="Crous P.W."/>
            <person name="Spatafora J.W."/>
            <person name="Lail K."/>
            <person name="Amirebrahimi M."/>
            <person name="Lipzen A."/>
            <person name="Pangilinan J."/>
            <person name="Andreopoulos W."/>
            <person name="Hayes R.D."/>
            <person name="Ng V."/>
            <person name="Grigoriev I.V."/>
            <person name="Jackson S.A."/>
            <person name="Sutton T.D.S."/>
            <person name="Dobson A.D.W."/>
            <person name="Rama T."/>
        </authorList>
    </citation>
    <scope>NUCLEOTIDE SEQUENCE</scope>
    <source>
        <strain evidence="8">TS7</strain>
    </source>
</reference>
<feature type="domain" description="Aldehyde dehydrogenase" evidence="7">
    <location>
        <begin position="3"/>
        <end position="446"/>
    </location>
</feature>
<dbReference type="OrthoDB" id="440325at2759"/>
<keyword evidence="4" id="KW-0520">NAD</keyword>
<dbReference type="InterPro" id="IPR015590">
    <property type="entry name" value="Aldehyde_DH_dom"/>
</dbReference>
<comment type="similarity">
    <text evidence="1 5">Belongs to the aldehyde dehydrogenase family.</text>
</comment>
<dbReference type="GO" id="GO:0004029">
    <property type="term" value="F:aldehyde dehydrogenase (NAD+) activity"/>
    <property type="evidence" value="ECO:0007669"/>
    <property type="project" value="TreeGrafter"/>
</dbReference>
<dbReference type="GO" id="GO:0016117">
    <property type="term" value="P:carotenoid biosynthetic process"/>
    <property type="evidence" value="ECO:0007669"/>
    <property type="project" value="UniProtKB-KW"/>
</dbReference>
<dbReference type="RefSeq" id="XP_046118535.1">
    <property type="nucleotide sequence ID" value="XM_046263419.1"/>
</dbReference>
<evidence type="ECO:0000313" key="8">
    <source>
        <dbReference type="EMBL" id="KAG9254611.1"/>
    </source>
</evidence>
<dbReference type="PANTHER" id="PTHR43570:SF11">
    <property type="entry name" value="ALDEHYDE DEHYDROGENASE"/>
    <property type="match status" value="1"/>
</dbReference>
<proteinExistence type="inferred from homology"/>
<keyword evidence="3 5" id="KW-0560">Oxidoreductase</keyword>
<evidence type="ECO:0000256" key="4">
    <source>
        <dbReference type="ARBA" id="ARBA00023027"/>
    </source>
</evidence>
<dbReference type="InterPro" id="IPR016163">
    <property type="entry name" value="Ald_DH_C"/>
</dbReference>
<organism evidence="8 9">
    <name type="scientific">Emericellopsis atlantica</name>
    <dbReference type="NCBI Taxonomy" id="2614577"/>
    <lineage>
        <taxon>Eukaryota</taxon>
        <taxon>Fungi</taxon>
        <taxon>Dikarya</taxon>
        <taxon>Ascomycota</taxon>
        <taxon>Pezizomycotina</taxon>
        <taxon>Sordariomycetes</taxon>
        <taxon>Hypocreomycetidae</taxon>
        <taxon>Hypocreales</taxon>
        <taxon>Bionectriaceae</taxon>
        <taxon>Emericellopsis</taxon>
    </lineage>
</organism>
<dbReference type="SUPFAM" id="SSF53720">
    <property type="entry name" value="ALDH-like"/>
    <property type="match status" value="1"/>
</dbReference>
<dbReference type="EMBL" id="MU251253">
    <property type="protein sequence ID" value="KAG9254611.1"/>
    <property type="molecule type" value="Genomic_DNA"/>
</dbReference>
<dbReference type="AlphaFoldDB" id="A0A9P8CRD9"/>
<dbReference type="GO" id="GO:0006081">
    <property type="term" value="P:aldehyde metabolic process"/>
    <property type="evidence" value="ECO:0007669"/>
    <property type="project" value="InterPro"/>
</dbReference>
<dbReference type="FunFam" id="3.40.605.10:FF:000004">
    <property type="entry name" value="Aldehyde dehydrogenase"/>
    <property type="match status" value="1"/>
</dbReference>
<dbReference type="PIRSF" id="PIRSF036492">
    <property type="entry name" value="ALDH"/>
    <property type="match status" value="1"/>
</dbReference>
<dbReference type="Gene3D" id="3.40.309.10">
    <property type="entry name" value="Aldehyde Dehydrogenase, Chain A, domain 2"/>
    <property type="match status" value="1"/>
</dbReference>
<name>A0A9P8CRD9_9HYPO</name>
<dbReference type="Gene3D" id="3.40.605.10">
    <property type="entry name" value="Aldehyde Dehydrogenase, Chain A, domain 1"/>
    <property type="match status" value="1"/>
</dbReference>
<evidence type="ECO:0000256" key="5">
    <source>
        <dbReference type="PIRNR" id="PIRNR036492"/>
    </source>
</evidence>
<keyword evidence="2" id="KW-0125">Carotenoid biosynthesis</keyword>
<evidence type="ECO:0000313" key="9">
    <source>
        <dbReference type="Proteomes" id="UP000887229"/>
    </source>
</evidence>
<dbReference type="Pfam" id="PF00171">
    <property type="entry name" value="Aldedh"/>
    <property type="match status" value="1"/>
</dbReference>
<dbReference type="PANTHER" id="PTHR43570">
    <property type="entry name" value="ALDEHYDE DEHYDROGENASE"/>
    <property type="match status" value="1"/>
</dbReference>
<feature type="active site" evidence="6">
    <location>
        <position position="261"/>
    </location>
</feature>
<evidence type="ECO:0000256" key="1">
    <source>
        <dbReference type="ARBA" id="ARBA00009986"/>
    </source>
</evidence>
<evidence type="ECO:0000256" key="2">
    <source>
        <dbReference type="ARBA" id="ARBA00022746"/>
    </source>
</evidence>
<dbReference type="InterPro" id="IPR016161">
    <property type="entry name" value="Ald_DH/histidinol_DH"/>
</dbReference>
<gene>
    <name evidence="8" type="ORF">F5Z01DRAFT_654339</name>
</gene>
<dbReference type="GO" id="GO:0005737">
    <property type="term" value="C:cytoplasm"/>
    <property type="evidence" value="ECO:0007669"/>
    <property type="project" value="TreeGrafter"/>
</dbReference>
<evidence type="ECO:0000256" key="6">
    <source>
        <dbReference type="PIRSR" id="PIRSR036492-1"/>
    </source>
</evidence>
<accession>A0A9P8CRD9</accession>
<protein>
    <recommendedName>
        <fullName evidence="5">Aldehyde dehydrogenase</fullName>
    </recommendedName>
</protein>
<dbReference type="CDD" id="cd07135">
    <property type="entry name" value="ALDH_F14-YMR110C"/>
    <property type="match status" value="1"/>
</dbReference>
<feature type="active site" evidence="6">
    <location>
        <position position="227"/>
    </location>
</feature>
<evidence type="ECO:0000259" key="7">
    <source>
        <dbReference type="Pfam" id="PF00171"/>
    </source>
</evidence>
<keyword evidence="9" id="KW-1185">Reference proteome</keyword>
<evidence type="ECO:0000256" key="3">
    <source>
        <dbReference type="ARBA" id="ARBA00023002"/>
    </source>
</evidence>
<dbReference type="InterPro" id="IPR016162">
    <property type="entry name" value="Ald_DH_N"/>
</dbReference>
<sequence length="534" mass="58870">MASPTGTDLLIPFQEAAIEDIQPTYDRLRASYRSGKTKNIQFRLQQLRKLYWGLTDLESVIFQSLWKDLHKCHHEAVLTEVDWCKNEILFFVKNLEKFAKDQPIDDVPATFWAMKHRIRSEPYGTVLVVGAFNYPFMLSVLPLLGAIAAGNTVLVKPSEHAPHTAMAIKKLVECVDPDCYAVLNGALPVSQAVLDLKFDKIAFTGSRAVGTIVAKKAAETLTPVLLELGGQNPGFVTKNADVKLAARRLLWGKCSNAGQVCISQNYVMVERSVLNQFIAELNTQYRIFYPNGAQKSPDFCRIINRPSFDRIKGMLDSTGGKIVLGGRTDADDLYIEPTVVLVDDINDSMIIHESFGPIWSVVPYDDLDKAIEFANQVDSTPLSMFAFGSDAETKKIMDSVSSGGATINDSYTHASLTVAPFGGVGASGQGNYHGKYSFKAFSHERTIAKVPAWVDKLLRVRYMPYQRSDLERFRKMQAGSVNFDRQGNVTRGLGYWIALVLGLGGSSAKGAAVRWGILLAVAVSLGLKRKTLGL</sequence>
<dbReference type="InterPro" id="IPR012394">
    <property type="entry name" value="Aldehyde_DH_NAD(P)"/>
</dbReference>